<accession>A0A1J5RN95</accession>
<organism evidence="2">
    <name type="scientific">mine drainage metagenome</name>
    <dbReference type="NCBI Taxonomy" id="410659"/>
    <lineage>
        <taxon>unclassified sequences</taxon>
        <taxon>metagenomes</taxon>
        <taxon>ecological metagenomes</taxon>
    </lineage>
</organism>
<dbReference type="AlphaFoldDB" id="A0A1J5RN95"/>
<evidence type="ECO:0000256" key="1">
    <source>
        <dbReference type="SAM" id="MobiDB-lite"/>
    </source>
</evidence>
<protein>
    <submittedName>
        <fullName evidence="2">Uncharacterized protein</fullName>
    </submittedName>
</protein>
<name>A0A1J5RN95_9ZZZZ</name>
<gene>
    <name evidence="2" type="ORF">GALL_245080</name>
</gene>
<feature type="region of interest" description="Disordered" evidence="1">
    <location>
        <begin position="1"/>
        <end position="28"/>
    </location>
</feature>
<evidence type="ECO:0000313" key="2">
    <source>
        <dbReference type="EMBL" id="OIQ93548.1"/>
    </source>
</evidence>
<sequence length="79" mass="8626">MHTASLNIPRTTQSAAPSTQALTPNEGANTEQKLVLMSWAEWAATPKDYRLTSLYGRAGRWVMRAGPQGVTLYPVHITG</sequence>
<comment type="caution">
    <text evidence="2">The sequence shown here is derived from an EMBL/GenBank/DDBJ whole genome shotgun (WGS) entry which is preliminary data.</text>
</comment>
<dbReference type="EMBL" id="MLJW01000205">
    <property type="protein sequence ID" value="OIQ93548.1"/>
    <property type="molecule type" value="Genomic_DNA"/>
</dbReference>
<proteinExistence type="predicted"/>
<reference evidence="2" key="1">
    <citation type="submission" date="2016-10" db="EMBL/GenBank/DDBJ databases">
        <title>Sequence of Gallionella enrichment culture.</title>
        <authorList>
            <person name="Poehlein A."/>
            <person name="Muehling M."/>
            <person name="Daniel R."/>
        </authorList>
    </citation>
    <scope>NUCLEOTIDE SEQUENCE</scope>
</reference>